<sequence>MGLLTPRTARRPGRPMVRFRLLRPRPVALLLAGATACARVALAAVTPAASAATPPLRTPFPDRIRLGFVETVIADSLDSPVSMATAPDGRVFVCEQGGRLRVVRNDALLARPFVTLPVDVGEEEGLLGVAFDPGFESNHRVYVCYTAATPTRHNRIARVTASGDTARAGSEVSIFELDDNTDHVHVGGALRFGRDGKLYAGTGENGVGELSQSLRSTHGKLLRIEPDGRIPSDNPFYGTASGRHRAIWARGLRNAFAFDIEPGTGRIFIDDVGGDAFEEVNEGQAGANYGWPMAEGPSESPRIRAPIHSYGHDAGCAITGGAFYAPPSRARAAFPPEWRGRYFYEEYCRNEIRWIDPAAPARYTVFGTTLVPGPVDLRVGPDGCLYYLARGNSSPVGGEGTSRGLVVRVSYRGGPPGRDGQR</sequence>
<dbReference type="Gene3D" id="2.120.10.30">
    <property type="entry name" value="TolB, C-terminal domain"/>
    <property type="match status" value="1"/>
</dbReference>
<dbReference type="AlphaFoldDB" id="A0A538SRV5"/>
<feature type="domain" description="Glucose/Sorbosone dehydrogenase" evidence="2">
    <location>
        <begin position="77"/>
        <end position="390"/>
    </location>
</feature>
<dbReference type="EMBL" id="VBOS01000281">
    <property type="protein sequence ID" value="TMQ54024.1"/>
    <property type="molecule type" value="Genomic_DNA"/>
</dbReference>
<comment type="caution">
    <text evidence="3">The sequence shown here is derived from an EMBL/GenBank/DDBJ whole genome shotgun (WGS) entry which is preliminary data.</text>
</comment>
<reference evidence="3 4" key="1">
    <citation type="journal article" date="2019" name="Nat. Microbiol.">
        <title>Mediterranean grassland soil C-N compound turnover is dependent on rainfall and depth, and is mediated by genomically divergent microorganisms.</title>
        <authorList>
            <person name="Diamond S."/>
            <person name="Andeer P.F."/>
            <person name="Li Z."/>
            <person name="Crits-Christoph A."/>
            <person name="Burstein D."/>
            <person name="Anantharaman K."/>
            <person name="Lane K.R."/>
            <person name="Thomas B.C."/>
            <person name="Pan C."/>
            <person name="Northen T.R."/>
            <person name="Banfield J.F."/>
        </authorList>
    </citation>
    <scope>NUCLEOTIDE SEQUENCE [LARGE SCALE GENOMIC DNA]</scope>
    <source>
        <strain evidence="3">WS_2</strain>
    </source>
</reference>
<evidence type="ECO:0000313" key="4">
    <source>
        <dbReference type="Proteomes" id="UP000317716"/>
    </source>
</evidence>
<keyword evidence="1" id="KW-0732">Signal</keyword>
<gene>
    <name evidence="3" type="ORF">E6K72_08060</name>
</gene>
<accession>A0A538SRV5</accession>
<dbReference type="InterPro" id="IPR011042">
    <property type="entry name" value="6-blade_b-propeller_TolB-like"/>
</dbReference>
<protein>
    <submittedName>
        <fullName evidence="3">PQQ-dependent sugar dehydrogenase</fullName>
    </submittedName>
</protein>
<dbReference type="SUPFAM" id="SSF50952">
    <property type="entry name" value="Soluble quinoprotein glucose dehydrogenase"/>
    <property type="match status" value="1"/>
</dbReference>
<dbReference type="Pfam" id="PF07995">
    <property type="entry name" value="GSDH"/>
    <property type="match status" value="1"/>
</dbReference>
<evidence type="ECO:0000259" key="2">
    <source>
        <dbReference type="Pfam" id="PF07995"/>
    </source>
</evidence>
<feature type="chain" id="PRO_5022172409" evidence="1">
    <location>
        <begin position="44"/>
        <end position="422"/>
    </location>
</feature>
<dbReference type="InterPro" id="IPR012938">
    <property type="entry name" value="Glc/Sorbosone_DH"/>
</dbReference>
<evidence type="ECO:0000313" key="3">
    <source>
        <dbReference type="EMBL" id="TMQ54024.1"/>
    </source>
</evidence>
<feature type="signal peptide" evidence="1">
    <location>
        <begin position="1"/>
        <end position="43"/>
    </location>
</feature>
<proteinExistence type="predicted"/>
<dbReference type="PANTHER" id="PTHR19328:SF75">
    <property type="entry name" value="ALDOSE SUGAR DEHYDROGENASE YLII"/>
    <property type="match status" value="1"/>
</dbReference>
<dbReference type="PANTHER" id="PTHR19328">
    <property type="entry name" value="HEDGEHOG-INTERACTING PROTEIN"/>
    <property type="match status" value="1"/>
</dbReference>
<name>A0A538SRV5_UNCEI</name>
<organism evidence="3 4">
    <name type="scientific">Eiseniibacteriota bacterium</name>
    <dbReference type="NCBI Taxonomy" id="2212470"/>
    <lineage>
        <taxon>Bacteria</taxon>
        <taxon>Candidatus Eiseniibacteriota</taxon>
    </lineage>
</organism>
<dbReference type="InterPro" id="IPR011041">
    <property type="entry name" value="Quinoprot_gluc/sorb_DH_b-prop"/>
</dbReference>
<dbReference type="Proteomes" id="UP000317716">
    <property type="component" value="Unassembled WGS sequence"/>
</dbReference>
<evidence type="ECO:0000256" key="1">
    <source>
        <dbReference type="SAM" id="SignalP"/>
    </source>
</evidence>